<dbReference type="EMBL" id="CAJVPK010000453">
    <property type="protein sequence ID" value="CAG8512462.1"/>
    <property type="molecule type" value="Genomic_DNA"/>
</dbReference>
<name>A0A9N9F5U5_9GLOM</name>
<keyword evidence="3" id="KW-1185">Reference proteome</keyword>
<dbReference type="OrthoDB" id="1057137at2759"/>
<evidence type="ECO:0000313" key="2">
    <source>
        <dbReference type="EMBL" id="CAG8512462.1"/>
    </source>
</evidence>
<dbReference type="InterPro" id="IPR039683">
    <property type="entry name" value="Lsm12-like"/>
</dbReference>
<reference evidence="2" key="1">
    <citation type="submission" date="2021-06" db="EMBL/GenBank/DDBJ databases">
        <authorList>
            <person name="Kallberg Y."/>
            <person name="Tangrot J."/>
            <person name="Rosling A."/>
        </authorList>
    </citation>
    <scope>NUCLEOTIDE SEQUENCE</scope>
    <source>
        <strain evidence="2">AZ414A</strain>
    </source>
</reference>
<dbReference type="Proteomes" id="UP000789706">
    <property type="component" value="Unassembled WGS sequence"/>
</dbReference>
<evidence type="ECO:0000259" key="1">
    <source>
        <dbReference type="PROSITE" id="PS52001"/>
    </source>
</evidence>
<dbReference type="InterPro" id="IPR047574">
    <property type="entry name" value="AD"/>
</dbReference>
<dbReference type="AlphaFoldDB" id="A0A9N9F5U5"/>
<gene>
    <name evidence="2" type="ORF">DEBURN_LOCUS5247</name>
</gene>
<comment type="caution">
    <text evidence="2">The sequence shown here is derived from an EMBL/GenBank/DDBJ whole genome shotgun (WGS) entry which is preliminary data.</text>
</comment>
<dbReference type="Pfam" id="PF09793">
    <property type="entry name" value="AD"/>
    <property type="match status" value="1"/>
</dbReference>
<sequence length="180" mass="20044">MQQRTKSHNAPVRAPSDNVSQRWVLGLSIRVKTLTDDEYEGQIYSYDPKTNCVCPSSSSSVLNSGHPQKYDFRILKINFLKEVFQLPNHKSSIDINANMTNCNSTNLNNNTITNNTSMMNGQSTSNSIFSTIYPSVGYVQMDRLQSKELLSVKDTQAALARIGVGVTQEAQEIFDALSKT</sequence>
<accession>A0A9N9F5U5</accession>
<feature type="domain" description="AD" evidence="1">
    <location>
        <begin position="137"/>
        <end position="180"/>
    </location>
</feature>
<dbReference type="PROSITE" id="PS52001">
    <property type="entry name" value="AD"/>
    <property type="match status" value="1"/>
</dbReference>
<dbReference type="InterPro" id="IPR019181">
    <property type="entry name" value="LSM12_ABD"/>
</dbReference>
<dbReference type="InterPro" id="IPR048478">
    <property type="entry name" value="LSM12_LSM"/>
</dbReference>
<evidence type="ECO:0000313" key="3">
    <source>
        <dbReference type="Proteomes" id="UP000789706"/>
    </source>
</evidence>
<protein>
    <submittedName>
        <fullName evidence="2">4396_t:CDS:1</fullName>
    </submittedName>
</protein>
<organism evidence="2 3">
    <name type="scientific">Diversispora eburnea</name>
    <dbReference type="NCBI Taxonomy" id="1213867"/>
    <lineage>
        <taxon>Eukaryota</taxon>
        <taxon>Fungi</taxon>
        <taxon>Fungi incertae sedis</taxon>
        <taxon>Mucoromycota</taxon>
        <taxon>Glomeromycotina</taxon>
        <taxon>Glomeromycetes</taxon>
        <taxon>Diversisporales</taxon>
        <taxon>Diversisporaceae</taxon>
        <taxon>Diversispora</taxon>
    </lineage>
</organism>
<dbReference type="PANTHER" id="PTHR13542">
    <property type="entry name" value="LSM12 HOMOLOG"/>
    <property type="match status" value="1"/>
</dbReference>
<proteinExistence type="predicted"/>
<dbReference type="Pfam" id="PF21166">
    <property type="entry name" value="LSM12_LSM"/>
    <property type="match status" value="1"/>
</dbReference>